<dbReference type="PANTHER" id="PTHR31465:SF9">
    <property type="entry name" value="SPHINGOID LONG-CHAIN BASE TRANSPORTER RSB1"/>
    <property type="match status" value="1"/>
</dbReference>
<dbReference type="Pfam" id="PF04479">
    <property type="entry name" value="RTA1"/>
    <property type="match status" value="1"/>
</dbReference>
<reference evidence="6 7" key="1">
    <citation type="submission" date="2024-01" db="EMBL/GenBank/DDBJ databases">
        <title>Complete genome of Cladobotryum mycophilum ATHUM6906.</title>
        <authorList>
            <person name="Christinaki A.C."/>
            <person name="Myridakis A.I."/>
            <person name="Kouvelis V.N."/>
        </authorList>
    </citation>
    <scope>NUCLEOTIDE SEQUENCE [LARGE SCALE GENOMIC DNA]</scope>
    <source>
        <strain evidence="6 7">ATHUM6906</strain>
    </source>
</reference>
<feature type="transmembrane region" description="Helical" evidence="5">
    <location>
        <begin position="249"/>
        <end position="271"/>
    </location>
</feature>
<evidence type="ECO:0000256" key="2">
    <source>
        <dbReference type="ARBA" id="ARBA00022692"/>
    </source>
</evidence>
<keyword evidence="3 5" id="KW-1133">Transmembrane helix</keyword>
<feature type="transmembrane region" description="Helical" evidence="5">
    <location>
        <begin position="170"/>
        <end position="190"/>
    </location>
</feature>
<evidence type="ECO:0000313" key="6">
    <source>
        <dbReference type="EMBL" id="KAK5991948.1"/>
    </source>
</evidence>
<keyword evidence="7" id="KW-1185">Reference proteome</keyword>
<accession>A0ABR0SIH9</accession>
<organism evidence="6 7">
    <name type="scientific">Cladobotryum mycophilum</name>
    <dbReference type="NCBI Taxonomy" id="491253"/>
    <lineage>
        <taxon>Eukaryota</taxon>
        <taxon>Fungi</taxon>
        <taxon>Dikarya</taxon>
        <taxon>Ascomycota</taxon>
        <taxon>Pezizomycotina</taxon>
        <taxon>Sordariomycetes</taxon>
        <taxon>Hypocreomycetidae</taxon>
        <taxon>Hypocreales</taxon>
        <taxon>Hypocreaceae</taxon>
        <taxon>Cladobotryum</taxon>
    </lineage>
</organism>
<dbReference type="EMBL" id="JAVFKD010000012">
    <property type="protein sequence ID" value="KAK5991948.1"/>
    <property type="molecule type" value="Genomic_DNA"/>
</dbReference>
<comment type="subcellular location">
    <subcellularLocation>
        <location evidence="1">Membrane</location>
        <topology evidence="1">Multi-pass membrane protein</topology>
    </subcellularLocation>
</comment>
<keyword evidence="4 5" id="KW-0472">Membrane</keyword>
<evidence type="ECO:0000256" key="1">
    <source>
        <dbReference type="ARBA" id="ARBA00004141"/>
    </source>
</evidence>
<feature type="transmembrane region" description="Helical" evidence="5">
    <location>
        <begin position="91"/>
        <end position="114"/>
    </location>
</feature>
<keyword evidence="2 5" id="KW-0812">Transmembrane</keyword>
<dbReference type="Proteomes" id="UP001338125">
    <property type="component" value="Unassembled WGS sequence"/>
</dbReference>
<dbReference type="PANTHER" id="PTHR31465">
    <property type="entry name" value="PROTEIN RTA1-RELATED"/>
    <property type="match status" value="1"/>
</dbReference>
<proteinExistence type="predicted"/>
<evidence type="ECO:0000256" key="4">
    <source>
        <dbReference type="ARBA" id="ARBA00023136"/>
    </source>
</evidence>
<gene>
    <name evidence="6" type="ORF">PT974_05342</name>
</gene>
<evidence type="ECO:0000256" key="3">
    <source>
        <dbReference type="ARBA" id="ARBA00022989"/>
    </source>
</evidence>
<evidence type="ECO:0000256" key="5">
    <source>
        <dbReference type="SAM" id="Phobius"/>
    </source>
</evidence>
<feature type="transmembrane region" description="Helical" evidence="5">
    <location>
        <begin position="63"/>
        <end position="85"/>
    </location>
</feature>
<dbReference type="InterPro" id="IPR007568">
    <property type="entry name" value="RTA1"/>
</dbReference>
<feature type="transmembrane region" description="Helical" evidence="5">
    <location>
        <begin position="34"/>
        <end position="56"/>
    </location>
</feature>
<name>A0ABR0SIH9_9HYPO</name>
<evidence type="ECO:0000313" key="7">
    <source>
        <dbReference type="Proteomes" id="UP001338125"/>
    </source>
</evidence>
<comment type="caution">
    <text evidence="6">The sequence shown here is derived from an EMBL/GenBank/DDBJ whole genome shotgun (WGS) entry which is preliminary data.</text>
</comment>
<protein>
    <submittedName>
        <fullName evidence="6">Efflux pump himE</fullName>
    </submittedName>
</protein>
<feature type="transmembrane region" description="Helical" evidence="5">
    <location>
        <begin position="134"/>
        <end position="158"/>
    </location>
</feature>
<sequence length="309" mass="34301">MSDQQYLIHFGPNANCTFELCTIDESVYGYRPSLPANIIFVVLFSLALIVHTYLGLRWKTWGFMWCLILSCLHEVAGYIGRIILYKNPWSFVGFIVQIICITQAPVFYCAAIYVTLHQAINHFSPSLARFPPRILIWVFVPCDIISLAFQGAGGALSATSSGSSQIGVDIALAGLIFQIVTLVLFCGISGDFLVRYLRSTRGKSHSTREKLFFSFLCASVLGTLARCIFRADELKEGYNGPTIKDEGLFIGLEGILVVFAIFCLCIGHPGFIIKQQKRHDYDVVDVGGDMGVPLTQRKMGYEEAHTISV</sequence>
<feature type="transmembrane region" description="Helical" evidence="5">
    <location>
        <begin position="211"/>
        <end position="229"/>
    </location>
</feature>